<reference evidence="2" key="1">
    <citation type="submission" date="2015-04" db="UniProtKB">
        <authorList>
            <consortium name="EnsemblPlants"/>
        </authorList>
    </citation>
    <scope>IDENTIFICATION</scope>
</reference>
<name>A0A0E0EYG0_9ORYZ</name>
<dbReference type="AlphaFoldDB" id="A0A0E0EYG0"/>
<evidence type="ECO:0000313" key="2">
    <source>
        <dbReference type="EnsemblPlants" id="OMERI10G08740.1"/>
    </source>
</evidence>
<dbReference type="EnsemblPlants" id="OMERI10G08740.1">
    <property type="protein sequence ID" value="OMERI10G08740.1"/>
    <property type="gene ID" value="OMERI10G08740"/>
</dbReference>
<evidence type="ECO:0000313" key="3">
    <source>
        <dbReference type="Proteomes" id="UP000008021"/>
    </source>
</evidence>
<feature type="coiled-coil region" evidence="1">
    <location>
        <begin position="53"/>
        <end position="80"/>
    </location>
</feature>
<proteinExistence type="predicted"/>
<sequence>MTAMGYALPPAVSQSAFPLPSQTTDQVVSPPACVANLDWTKVSPGTMDTVVGILTLEIENRRLNEKLKAKTQEAVDQREKEIQIRVGDSFDKLNNIMKLMNEDIPAPRSINLLTVVSSFEDLVRKLEYLLADMRRKSEREVTEATIKGATRALACCLAHVPTLDIHAAVTNGIGAETDEAQDELLFRCKKAGRVVADSV</sequence>
<evidence type="ECO:0000256" key="1">
    <source>
        <dbReference type="SAM" id="Coils"/>
    </source>
</evidence>
<dbReference type="HOGENOM" id="CLU_1374141_0_0_1"/>
<dbReference type="Gramene" id="OMERI10G08740.1">
    <property type="protein sequence ID" value="OMERI10G08740.1"/>
    <property type="gene ID" value="OMERI10G08740"/>
</dbReference>
<accession>A0A0E0EYG0</accession>
<dbReference type="Proteomes" id="UP000008021">
    <property type="component" value="Chromosome 10"/>
</dbReference>
<keyword evidence="1" id="KW-0175">Coiled coil</keyword>
<reference evidence="2" key="2">
    <citation type="submission" date="2018-05" db="EMBL/GenBank/DDBJ databases">
        <title>OmerRS3 (Oryza meridionalis Reference Sequence Version 3).</title>
        <authorList>
            <person name="Zhang J."/>
            <person name="Kudrna D."/>
            <person name="Lee S."/>
            <person name="Talag J."/>
            <person name="Welchert J."/>
            <person name="Wing R.A."/>
        </authorList>
    </citation>
    <scope>NUCLEOTIDE SEQUENCE [LARGE SCALE GENOMIC DNA]</scope>
    <source>
        <strain evidence="2">cv. OR44</strain>
    </source>
</reference>
<organism evidence="2">
    <name type="scientific">Oryza meridionalis</name>
    <dbReference type="NCBI Taxonomy" id="40149"/>
    <lineage>
        <taxon>Eukaryota</taxon>
        <taxon>Viridiplantae</taxon>
        <taxon>Streptophyta</taxon>
        <taxon>Embryophyta</taxon>
        <taxon>Tracheophyta</taxon>
        <taxon>Spermatophyta</taxon>
        <taxon>Magnoliopsida</taxon>
        <taxon>Liliopsida</taxon>
        <taxon>Poales</taxon>
        <taxon>Poaceae</taxon>
        <taxon>BOP clade</taxon>
        <taxon>Oryzoideae</taxon>
        <taxon>Oryzeae</taxon>
        <taxon>Oryzinae</taxon>
        <taxon>Oryza</taxon>
    </lineage>
</organism>
<keyword evidence="3" id="KW-1185">Reference proteome</keyword>
<protein>
    <submittedName>
        <fullName evidence="2">Uncharacterized protein</fullName>
    </submittedName>
</protein>